<dbReference type="Proteomes" id="UP000299102">
    <property type="component" value="Unassembled WGS sequence"/>
</dbReference>
<accession>A0A4C1XK90</accession>
<protein>
    <submittedName>
        <fullName evidence="1">Uncharacterized protein</fullName>
    </submittedName>
</protein>
<dbReference type="EMBL" id="BGZK01000853">
    <property type="protein sequence ID" value="GBP62924.1"/>
    <property type="molecule type" value="Genomic_DNA"/>
</dbReference>
<proteinExistence type="predicted"/>
<comment type="caution">
    <text evidence="1">The sequence shown here is derived from an EMBL/GenBank/DDBJ whole genome shotgun (WGS) entry which is preliminary data.</text>
</comment>
<evidence type="ECO:0000313" key="2">
    <source>
        <dbReference type="Proteomes" id="UP000299102"/>
    </source>
</evidence>
<dbReference type="AlphaFoldDB" id="A0A4C1XK90"/>
<reference evidence="1 2" key="1">
    <citation type="journal article" date="2019" name="Commun. Biol.">
        <title>The bagworm genome reveals a unique fibroin gene that provides high tensile strength.</title>
        <authorList>
            <person name="Kono N."/>
            <person name="Nakamura H."/>
            <person name="Ohtoshi R."/>
            <person name="Tomita M."/>
            <person name="Numata K."/>
            <person name="Arakawa K."/>
        </authorList>
    </citation>
    <scope>NUCLEOTIDE SEQUENCE [LARGE SCALE GENOMIC DNA]</scope>
</reference>
<gene>
    <name evidence="1" type="ORF">EVAR_42739_1</name>
</gene>
<keyword evidence="2" id="KW-1185">Reference proteome</keyword>
<sequence>MMPNHADLLRGALVGRTVERVMHSRLYKYVRLLSLSQFSQITRSKWTAPRAHSQRSLPLLLLTIVFSVDRRHRSAPRPTRL</sequence>
<evidence type="ECO:0000313" key="1">
    <source>
        <dbReference type="EMBL" id="GBP62924.1"/>
    </source>
</evidence>
<organism evidence="1 2">
    <name type="scientific">Eumeta variegata</name>
    <name type="common">Bagworm moth</name>
    <name type="synonym">Eumeta japonica</name>
    <dbReference type="NCBI Taxonomy" id="151549"/>
    <lineage>
        <taxon>Eukaryota</taxon>
        <taxon>Metazoa</taxon>
        <taxon>Ecdysozoa</taxon>
        <taxon>Arthropoda</taxon>
        <taxon>Hexapoda</taxon>
        <taxon>Insecta</taxon>
        <taxon>Pterygota</taxon>
        <taxon>Neoptera</taxon>
        <taxon>Endopterygota</taxon>
        <taxon>Lepidoptera</taxon>
        <taxon>Glossata</taxon>
        <taxon>Ditrysia</taxon>
        <taxon>Tineoidea</taxon>
        <taxon>Psychidae</taxon>
        <taxon>Oiketicinae</taxon>
        <taxon>Eumeta</taxon>
    </lineage>
</organism>
<name>A0A4C1XK90_EUMVA</name>